<evidence type="ECO:0000313" key="3">
    <source>
        <dbReference type="EMBL" id="GGJ18284.1"/>
    </source>
</evidence>
<dbReference type="Pfam" id="PF03372">
    <property type="entry name" value="Exo_endo_phos"/>
    <property type="match status" value="1"/>
</dbReference>
<sequence>MEGVRLTVWSFFYLLLVIGIWGLEEHNPSNTAAVAALTYSPHFFWLIPLFLLMYPAFRKKNWAALDVQALTLILVLVFLMNLHIPQPQDCAGKGFDLLSYSTQRGSVSVFVLQEILNVHHPEVVALQDTGPATSSYVTALKKSGWQVTSQGGLITLSKHPILHSQGVLGALITDMRIQNKKVRIINVHLPEVRQPLTLQEDAHRHQQTLQGILSHALASNTILVGNFNAVPHGLWVKPLRKHFQEAMGLGFGYTYPTFMPVERKDQVWYNTGLCLLQHQVLPERGSDHRAVEIKLNVN</sequence>
<dbReference type="EMBL" id="BMOD01000001">
    <property type="protein sequence ID" value="GGJ18284.1"/>
    <property type="molecule type" value="Genomic_DNA"/>
</dbReference>
<evidence type="ECO:0000256" key="1">
    <source>
        <dbReference type="SAM" id="Phobius"/>
    </source>
</evidence>
<gene>
    <name evidence="3" type="ORF">GCM10008938_00530</name>
</gene>
<evidence type="ECO:0000313" key="4">
    <source>
        <dbReference type="Proteomes" id="UP000632222"/>
    </source>
</evidence>
<comment type="caution">
    <text evidence="3">The sequence shown here is derived from an EMBL/GenBank/DDBJ whole genome shotgun (WGS) entry which is preliminary data.</text>
</comment>
<accession>A0ABQ2CTN2</accession>
<proteinExistence type="predicted"/>
<dbReference type="SUPFAM" id="SSF56219">
    <property type="entry name" value="DNase I-like"/>
    <property type="match status" value="1"/>
</dbReference>
<organism evidence="3 4">
    <name type="scientific">Deinococcus roseus</name>
    <dbReference type="NCBI Taxonomy" id="392414"/>
    <lineage>
        <taxon>Bacteria</taxon>
        <taxon>Thermotogati</taxon>
        <taxon>Deinococcota</taxon>
        <taxon>Deinococci</taxon>
        <taxon>Deinococcales</taxon>
        <taxon>Deinococcaceae</taxon>
        <taxon>Deinococcus</taxon>
    </lineage>
</organism>
<feature type="transmembrane region" description="Helical" evidence="1">
    <location>
        <begin position="6"/>
        <end position="23"/>
    </location>
</feature>
<keyword evidence="1" id="KW-1133">Transmembrane helix</keyword>
<feature type="transmembrane region" description="Helical" evidence="1">
    <location>
        <begin position="63"/>
        <end position="84"/>
    </location>
</feature>
<dbReference type="InterPro" id="IPR005135">
    <property type="entry name" value="Endo/exonuclease/phosphatase"/>
</dbReference>
<feature type="transmembrane region" description="Helical" evidence="1">
    <location>
        <begin position="35"/>
        <end position="57"/>
    </location>
</feature>
<keyword evidence="1" id="KW-0472">Membrane</keyword>
<reference evidence="4" key="1">
    <citation type="journal article" date="2019" name="Int. J. Syst. Evol. Microbiol.">
        <title>The Global Catalogue of Microorganisms (GCM) 10K type strain sequencing project: providing services to taxonomists for standard genome sequencing and annotation.</title>
        <authorList>
            <consortium name="The Broad Institute Genomics Platform"/>
            <consortium name="The Broad Institute Genome Sequencing Center for Infectious Disease"/>
            <person name="Wu L."/>
            <person name="Ma J."/>
        </authorList>
    </citation>
    <scope>NUCLEOTIDE SEQUENCE [LARGE SCALE GENOMIC DNA]</scope>
    <source>
        <strain evidence="4">JCM 14370</strain>
    </source>
</reference>
<dbReference type="InterPro" id="IPR036691">
    <property type="entry name" value="Endo/exonu/phosph_ase_sf"/>
</dbReference>
<evidence type="ECO:0000259" key="2">
    <source>
        <dbReference type="Pfam" id="PF03372"/>
    </source>
</evidence>
<keyword evidence="4" id="KW-1185">Reference proteome</keyword>
<dbReference type="Proteomes" id="UP000632222">
    <property type="component" value="Unassembled WGS sequence"/>
</dbReference>
<name>A0ABQ2CTN2_9DEIO</name>
<feature type="domain" description="Endonuclease/exonuclease/phosphatase" evidence="2">
    <location>
        <begin position="112"/>
        <end position="288"/>
    </location>
</feature>
<protein>
    <recommendedName>
        <fullName evidence="2">Endonuclease/exonuclease/phosphatase domain-containing protein</fullName>
    </recommendedName>
</protein>
<keyword evidence="1" id="KW-0812">Transmembrane</keyword>
<dbReference type="Gene3D" id="3.60.10.10">
    <property type="entry name" value="Endonuclease/exonuclease/phosphatase"/>
    <property type="match status" value="1"/>
</dbReference>